<reference evidence="14" key="1">
    <citation type="submission" date="2021-07" db="EMBL/GenBank/DDBJ databases">
        <title>Draft genome of Mortierella alpina, strain LL118, isolated from an aspen leaf litter sample.</title>
        <authorList>
            <person name="Yang S."/>
            <person name="Vinatzer B.A."/>
        </authorList>
    </citation>
    <scope>NUCLEOTIDE SEQUENCE</scope>
    <source>
        <strain evidence="14">LL118</strain>
    </source>
</reference>
<evidence type="ECO:0000256" key="12">
    <source>
        <dbReference type="SAM" id="Phobius"/>
    </source>
</evidence>
<name>A0A9P8D253_MORAP</name>
<dbReference type="Gene3D" id="3.30.40.10">
    <property type="entry name" value="Zinc/RING finger domain, C3HC4 (zinc finger)"/>
    <property type="match status" value="1"/>
</dbReference>
<dbReference type="NCBIfam" id="TIGR00327">
    <property type="entry name" value="secE_euk_arch"/>
    <property type="match status" value="1"/>
</dbReference>
<dbReference type="InterPro" id="IPR001841">
    <property type="entry name" value="Znf_RING"/>
</dbReference>
<evidence type="ECO:0000256" key="7">
    <source>
        <dbReference type="ARBA" id="ARBA00022989"/>
    </source>
</evidence>
<dbReference type="PANTHER" id="PTHR12309">
    <property type="entry name" value="SEC61 GAMMA SUBUNIT"/>
    <property type="match status" value="1"/>
</dbReference>
<evidence type="ECO:0000256" key="10">
    <source>
        <dbReference type="PROSITE-ProRule" id="PRU00175"/>
    </source>
</evidence>
<dbReference type="SUPFAM" id="SSF57850">
    <property type="entry name" value="RING/U-box"/>
    <property type="match status" value="1"/>
</dbReference>
<protein>
    <recommendedName>
        <fullName evidence="13">RING-type domain-containing protein</fullName>
    </recommendedName>
</protein>
<dbReference type="InterPro" id="IPR023391">
    <property type="entry name" value="Prot_translocase_SecE_dom_sf"/>
</dbReference>
<dbReference type="EMBL" id="JAIFTL010000009">
    <property type="protein sequence ID" value="KAG9327099.1"/>
    <property type="molecule type" value="Genomic_DNA"/>
</dbReference>
<dbReference type="Proteomes" id="UP000717515">
    <property type="component" value="Unassembled WGS sequence"/>
</dbReference>
<comment type="similarity">
    <text evidence="2">Belongs to the SecE/SEC61-gamma family.</text>
</comment>
<feature type="compositionally biased region" description="Basic residues" evidence="11">
    <location>
        <begin position="712"/>
        <end position="722"/>
    </location>
</feature>
<keyword evidence="8" id="KW-0811">Translocation</keyword>
<dbReference type="SUPFAM" id="SSF103456">
    <property type="entry name" value="Preprotein translocase SecE subunit"/>
    <property type="match status" value="1"/>
</dbReference>
<keyword evidence="6" id="KW-0653">Protein transport</keyword>
<keyword evidence="4 12" id="KW-0812">Transmembrane</keyword>
<keyword evidence="9 12" id="KW-0472">Membrane</keyword>
<dbReference type="PROSITE" id="PS50089">
    <property type="entry name" value="ZF_RING_2"/>
    <property type="match status" value="1"/>
</dbReference>
<dbReference type="GO" id="GO:0006886">
    <property type="term" value="P:intracellular protein transport"/>
    <property type="evidence" value="ECO:0007669"/>
    <property type="project" value="InterPro"/>
</dbReference>
<evidence type="ECO:0000256" key="6">
    <source>
        <dbReference type="ARBA" id="ARBA00022927"/>
    </source>
</evidence>
<keyword evidence="10" id="KW-0862">Zinc</keyword>
<keyword evidence="10" id="KW-0479">Metal-binding</keyword>
<feature type="compositionally biased region" description="Gly residues" evidence="11">
    <location>
        <begin position="622"/>
        <end position="632"/>
    </location>
</feature>
<dbReference type="InterPro" id="IPR008158">
    <property type="entry name" value="Translocase_Sec61-g"/>
</dbReference>
<comment type="subcellular location">
    <subcellularLocation>
        <location evidence="1">Endoplasmic reticulum membrane</location>
        <topology evidence="1">Single-pass membrane protein</topology>
    </subcellularLocation>
</comment>
<dbReference type="GO" id="GO:0008320">
    <property type="term" value="F:protein transmembrane transporter activity"/>
    <property type="evidence" value="ECO:0007669"/>
    <property type="project" value="InterPro"/>
</dbReference>
<keyword evidence="3" id="KW-0813">Transport</keyword>
<proteinExistence type="inferred from homology"/>
<evidence type="ECO:0000256" key="11">
    <source>
        <dbReference type="SAM" id="MobiDB-lite"/>
    </source>
</evidence>
<evidence type="ECO:0000256" key="2">
    <source>
        <dbReference type="ARBA" id="ARBA00008274"/>
    </source>
</evidence>
<keyword evidence="10" id="KW-0863">Zinc-finger</keyword>
<dbReference type="CDD" id="cd16449">
    <property type="entry name" value="RING-HC"/>
    <property type="match status" value="1"/>
</dbReference>
<evidence type="ECO:0000256" key="9">
    <source>
        <dbReference type="ARBA" id="ARBA00023136"/>
    </source>
</evidence>
<evidence type="ECO:0000256" key="3">
    <source>
        <dbReference type="ARBA" id="ARBA00022448"/>
    </source>
</evidence>
<evidence type="ECO:0000313" key="15">
    <source>
        <dbReference type="Proteomes" id="UP000717515"/>
    </source>
</evidence>
<evidence type="ECO:0000256" key="1">
    <source>
        <dbReference type="ARBA" id="ARBA00004389"/>
    </source>
</evidence>
<feature type="region of interest" description="Disordered" evidence="11">
    <location>
        <begin position="145"/>
        <end position="195"/>
    </location>
</feature>
<dbReference type="SMART" id="SM00184">
    <property type="entry name" value="RING"/>
    <property type="match status" value="1"/>
</dbReference>
<feature type="region of interest" description="Disordered" evidence="11">
    <location>
        <begin position="698"/>
        <end position="732"/>
    </location>
</feature>
<evidence type="ECO:0000259" key="13">
    <source>
        <dbReference type="PROSITE" id="PS50089"/>
    </source>
</evidence>
<evidence type="ECO:0000256" key="5">
    <source>
        <dbReference type="ARBA" id="ARBA00022824"/>
    </source>
</evidence>
<keyword evidence="7 12" id="KW-1133">Transmembrane helix</keyword>
<evidence type="ECO:0000256" key="4">
    <source>
        <dbReference type="ARBA" id="ARBA00022692"/>
    </source>
</evidence>
<feature type="region of interest" description="Disordered" evidence="11">
    <location>
        <begin position="209"/>
        <end position="239"/>
    </location>
</feature>
<dbReference type="AlphaFoldDB" id="A0A9P8D253"/>
<dbReference type="Pfam" id="PF00584">
    <property type="entry name" value="SecE"/>
    <property type="match status" value="1"/>
</dbReference>
<dbReference type="GO" id="GO:0006605">
    <property type="term" value="P:protein targeting"/>
    <property type="evidence" value="ECO:0007669"/>
    <property type="project" value="InterPro"/>
</dbReference>
<dbReference type="GO" id="GO:0008270">
    <property type="term" value="F:zinc ion binding"/>
    <property type="evidence" value="ECO:0007669"/>
    <property type="project" value="UniProtKB-KW"/>
</dbReference>
<dbReference type="HAMAP" id="MF_00422">
    <property type="entry name" value="SecE"/>
    <property type="match status" value="1"/>
</dbReference>
<dbReference type="GO" id="GO:0005789">
    <property type="term" value="C:endoplasmic reticulum membrane"/>
    <property type="evidence" value="ECO:0007669"/>
    <property type="project" value="UniProtKB-SubCell"/>
</dbReference>
<evidence type="ECO:0000313" key="14">
    <source>
        <dbReference type="EMBL" id="KAG9327099.1"/>
    </source>
</evidence>
<comment type="caution">
    <text evidence="14">The sequence shown here is derived from an EMBL/GenBank/DDBJ whole genome shotgun (WGS) entry which is preliminary data.</text>
</comment>
<evidence type="ECO:0000256" key="8">
    <source>
        <dbReference type="ARBA" id="ARBA00023010"/>
    </source>
</evidence>
<dbReference type="Gene3D" id="1.20.5.820">
    <property type="entry name" value="Preprotein translocase SecE subunit"/>
    <property type="match status" value="1"/>
</dbReference>
<feature type="domain" description="RING-type" evidence="13">
    <location>
        <begin position="341"/>
        <end position="381"/>
    </location>
</feature>
<feature type="transmembrane region" description="Helical" evidence="12">
    <location>
        <begin position="41"/>
        <end position="63"/>
    </location>
</feature>
<dbReference type="InterPro" id="IPR001901">
    <property type="entry name" value="Translocase_SecE/Sec61-g"/>
</dbReference>
<sequence length="732" mass="82305">MDNEFAQTAIEGPKQFIKDGVAFINRCTKPDRKEFMQITQAVSMGFFVMGVIGFVVKLIHIPINNILVYSNSYSYPPMFTNYGYVPSIFMDTSPKQPHWTCNDRWQCPGQELATVVHYDGSRPGNASGQRVDYIQIWLDAHPADAEPEHAPSAVPPSPVPSSAPTDQASLASRDMAADHSSQGSREDGDDDSMEWESCLSSSLFSHMSRSVPDVDQRSMTPSPPASSHRALSPEAESAAATPVTAPIMMAFRQHAIRPRLLLQGRSPCIFLGLDAPINTRVHRRVSDLLHNASIQRIRSWLKTTIEPSALEQWRNVSLLQHLTARAAAPDSESSIAEEHNCPICFKTGTIMKQLTVCGHRICWKCEQELDRAGNISCPLCRRIRVLTTFTTLEDLFHCTIGLHSSDYIHALCLSPYHYESPPATVPSSGKNRVVLLSDAEELERIEHELSDRYLWEQSASFLEYLQSTPYRHHPAHQYFQLNAAQDLCYKSSAERYLPEYNDRVILEPPTSGLLLPPHRLYIALIHFCLDMLTLPNTVEFQDQRRFQRERLLLQLVILFLVPTDEFSPRASDRIFDVPAWIEHGQFMLGRIHRFMETKAVANMTEVEETAGGRDIDNAGIAPRGGGGGGGGGRRVRATAAETAVPSSPIPRHILYLGSARWNWISHSLTVLVSWIKAAQANPSMVPLVEDWHSDPLLGKHARREQDEEMSRPAKRRRTRRRRLVVEESGERG</sequence>
<keyword evidence="5" id="KW-0256">Endoplasmic reticulum</keyword>
<organism evidence="14 15">
    <name type="scientific">Mortierella alpina</name>
    <name type="common">Oleaginous fungus</name>
    <name type="synonym">Mortierella renispora</name>
    <dbReference type="NCBI Taxonomy" id="64518"/>
    <lineage>
        <taxon>Eukaryota</taxon>
        <taxon>Fungi</taxon>
        <taxon>Fungi incertae sedis</taxon>
        <taxon>Mucoromycota</taxon>
        <taxon>Mortierellomycotina</taxon>
        <taxon>Mortierellomycetes</taxon>
        <taxon>Mortierellales</taxon>
        <taxon>Mortierellaceae</taxon>
        <taxon>Mortierella</taxon>
    </lineage>
</organism>
<accession>A0A9P8D253</accession>
<gene>
    <name evidence="14" type="ORF">KVV02_008729</name>
</gene>
<feature type="compositionally biased region" description="Basic and acidic residues" evidence="11">
    <location>
        <begin position="723"/>
        <end position="732"/>
    </location>
</feature>
<dbReference type="InterPro" id="IPR013083">
    <property type="entry name" value="Znf_RING/FYVE/PHD"/>
</dbReference>
<feature type="region of interest" description="Disordered" evidence="11">
    <location>
        <begin position="613"/>
        <end position="635"/>
    </location>
</feature>